<sequence>MTHGFQIDVALSDGFHLIRRRPGDVLAWGVILALPVLLSVIVMIDLFMTIGPEAIAEDADPSPQALAAMMRMQAWSMLINVVQLIGYVLIIAAICRAVLWPERAPGRFFDLRVGMDEARVAVAGLAVMAGCYGVMLVVLLLAFAFGAAFWMVSETAAVVLGVAVGLAGIVGIVWAGLRTSMIMPLSIASQDFAFVAGWKMTKGRVGMLLGLFVATLAVTFLVHVLFLIVAGLIALGVSIPFWPQLAAWAQSASSELPAFNPLVVAVAGVAAFIAIAAYYGVIVAIWIAPGASACRQMLATQKQDETGAAALS</sequence>
<dbReference type="EMBL" id="CP035093">
    <property type="protein sequence ID" value="QAT15293.1"/>
    <property type="molecule type" value="Genomic_DNA"/>
</dbReference>
<feature type="transmembrane region" description="Helical" evidence="1">
    <location>
        <begin position="77"/>
        <end position="99"/>
    </location>
</feature>
<keyword evidence="1" id="KW-0812">Transmembrane</keyword>
<dbReference type="AlphaFoldDB" id="A0A410NZM4"/>
<feature type="transmembrane region" description="Helical" evidence="1">
    <location>
        <begin position="120"/>
        <end position="150"/>
    </location>
</feature>
<dbReference type="EMBL" id="CP066026">
    <property type="protein sequence ID" value="QQB87322.1"/>
    <property type="molecule type" value="Genomic_DNA"/>
</dbReference>
<keyword evidence="1" id="KW-1133">Transmembrane helix</keyword>
<keyword evidence="5" id="KW-1185">Reference proteome</keyword>
<evidence type="ECO:0000313" key="4">
    <source>
        <dbReference type="Proteomes" id="UP000287388"/>
    </source>
</evidence>
<reference evidence="2 4" key="1">
    <citation type="submission" date="2019-01" db="EMBL/GenBank/DDBJ databases">
        <title>Brevundimonas diminuta Genome sequencing and assembly.</title>
        <authorList>
            <person name="Chen H."/>
        </authorList>
    </citation>
    <scope>NUCLEOTIDE SEQUENCE [LARGE SCALE GENOMIC DNA]</scope>
    <source>
        <strain evidence="2">ATCC</strain>
        <strain evidence="4">ATCC(B) 19146</strain>
    </source>
</reference>
<feature type="transmembrane region" description="Helical" evidence="1">
    <location>
        <begin position="156"/>
        <end position="177"/>
    </location>
</feature>
<evidence type="ECO:0000313" key="5">
    <source>
        <dbReference type="Proteomes" id="UP000596117"/>
    </source>
</evidence>
<accession>A0A410NZM4</accession>
<name>A0A410NZM4_BREDI</name>
<keyword evidence="1" id="KW-0472">Membrane</keyword>
<organism evidence="2 4">
    <name type="scientific">Brevundimonas diminuta</name>
    <name type="common">Pseudomonas diminuta</name>
    <dbReference type="NCBI Taxonomy" id="293"/>
    <lineage>
        <taxon>Bacteria</taxon>
        <taxon>Pseudomonadati</taxon>
        <taxon>Pseudomonadota</taxon>
        <taxon>Alphaproteobacteria</taxon>
        <taxon>Caulobacterales</taxon>
        <taxon>Caulobacteraceae</taxon>
        <taxon>Brevundimonas</taxon>
    </lineage>
</organism>
<proteinExistence type="predicted"/>
<dbReference type="KEGG" id="bdm:EQG53_13575"/>
<feature type="transmembrane region" description="Helical" evidence="1">
    <location>
        <begin position="262"/>
        <end position="288"/>
    </location>
</feature>
<evidence type="ECO:0000256" key="1">
    <source>
        <dbReference type="SAM" id="Phobius"/>
    </source>
</evidence>
<evidence type="ECO:0000313" key="3">
    <source>
        <dbReference type="EMBL" id="QQB87322.1"/>
    </source>
</evidence>
<feature type="transmembrane region" description="Helical" evidence="1">
    <location>
        <begin position="25"/>
        <end position="44"/>
    </location>
</feature>
<dbReference type="Proteomes" id="UP000287388">
    <property type="component" value="Chromosome"/>
</dbReference>
<dbReference type="Proteomes" id="UP000596117">
    <property type="component" value="Chromosome"/>
</dbReference>
<evidence type="ECO:0000313" key="2">
    <source>
        <dbReference type="EMBL" id="QAT15293.1"/>
    </source>
</evidence>
<feature type="transmembrane region" description="Helical" evidence="1">
    <location>
        <begin position="209"/>
        <end position="242"/>
    </location>
</feature>
<reference evidence="3 5" key="2">
    <citation type="submission" date="2020-12" db="EMBL/GenBank/DDBJ databases">
        <title>FDA dAtabase for Regulatory Grade micrObial Sequences (FDA-ARGOS): Supporting development and validation of Infectious Disease Dx tests.</title>
        <authorList>
            <person name="Kerrigan L."/>
            <person name="Long C."/>
            <person name="Tallon L."/>
            <person name="Sadzewicz L."/>
            <person name="Zhao X."/>
            <person name="Boylan J."/>
            <person name="Ott S."/>
            <person name="Bowen H."/>
            <person name="Vavikolanu K."/>
            <person name="Mehta A."/>
            <person name="Aluvathingal J."/>
            <person name="Nadendla S."/>
            <person name="Yan Y."/>
            <person name="Sichtig H."/>
        </authorList>
    </citation>
    <scope>NUCLEOTIDE SEQUENCE [LARGE SCALE GENOMIC DNA]</scope>
    <source>
        <strain evidence="3 5">FDAARGOS_1026</strain>
    </source>
</reference>
<gene>
    <name evidence="2" type="ORF">EQG53_13575</name>
    <name evidence="3" type="ORF">I6H83_08885</name>
</gene>
<dbReference type="RefSeq" id="WP_128720161.1">
    <property type="nucleotide sequence ID" value="NZ_BJNC01000004.1"/>
</dbReference>
<protein>
    <submittedName>
        <fullName evidence="2">Uncharacterized protein</fullName>
    </submittedName>
</protein>